<proteinExistence type="predicted"/>
<name>A0A7D4Z475_9CAUD</name>
<reference evidence="1 2" key="1">
    <citation type="submission" date="2019-09" db="EMBL/GenBank/DDBJ databases">
        <authorList>
            <person name="Lin J."/>
            <person name="Cucic S."/>
            <person name="Klem A."/>
            <person name="Kropinski A."/>
            <person name="Anany H."/>
        </authorList>
    </citation>
    <scope>NUCLEOTIDE SEQUENCE [LARGE SCALE GENOMIC DNA]</scope>
</reference>
<sequence>MNTFMQQLRQQQLKQVAFQQRLQEVTRQPQTSTRTIKGLGGEIILNKR</sequence>
<accession>A0A7D4Z475</accession>
<dbReference type="Proteomes" id="UP000515779">
    <property type="component" value="Segment"/>
</dbReference>
<gene>
    <name evidence="1" type="ORF">ACEC001_0740</name>
</gene>
<evidence type="ECO:0000313" key="2">
    <source>
        <dbReference type="Proteomes" id="UP000515779"/>
    </source>
</evidence>
<protein>
    <submittedName>
        <fullName evidence="1">Uncharacterized protein</fullName>
    </submittedName>
</protein>
<evidence type="ECO:0000313" key="1">
    <source>
        <dbReference type="EMBL" id="QKN85912.1"/>
    </source>
</evidence>
<dbReference type="EMBL" id="MN445185">
    <property type="protein sequence ID" value="QKN85912.1"/>
    <property type="molecule type" value="Genomic_DNA"/>
</dbReference>
<organism evidence="1 2">
    <name type="scientific">Escherichia phage vB_EcoM_EC001</name>
    <dbReference type="NCBI Taxonomy" id="2739754"/>
    <lineage>
        <taxon>Viruses</taxon>
        <taxon>Duplodnaviria</taxon>
        <taxon>Heunggongvirae</taxon>
        <taxon>Uroviricota</taxon>
        <taxon>Caudoviricetes</taxon>
        <taxon>Chimalliviridae</taxon>
        <taxon>Seoulvirus</taxon>
        <taxon>Seoulvirus SPN3US</taxon>
    </lineage>
</organism>